<protein>
    <submittedName>
        <fullName evidence="1">Uncharacterized protein</fullName>
    </submittedName>
</protein>
<proteinExistence type="predicted"/>
<name>A0A0G2T5T5_9CAUD</name>
<organism evidence="1 2">
    <name type="scientific">Pseudomonas phage phiPsa17</name>
    <dbReference type="NCBI Taxonomy" id="1629654"/>
    <lineage>
        <taxon>Viruses</taxon>
        <taxon>Duplodnaviria</taxon>
        <taxon>Heunggongvirae</taxon>
        <taxon>Uroviricota</taxon>
        <taxon>Caudoviricetes</taxon>
        <taxon>Autographivirales</taxon>
        <taxon>Autotranscriptaviridae</taxon>
        <taxon>Studiervirinae</taxon>
        <taxon>Ghunavirus</taxon>
        <taxon>Ghunavirus Psa17</taxon>
    </lineage>
</organism>
<evidence type="ECO:0000313" key="1">
    <source>
        <dbReference type="EMBL" id="AKG94343.1"/>
    </source>
</evidence>
<reference evidence="1 2" key="1">
    <citation type="journal article" date="2014" name="Appl. Environ. Microbiol.">
        <title>Identification of Bacteriophages for Biocontrol of the Kiwifruit Canker Phytopathogen Pseudomonas syringae pv. actinidiae.</title>
        <authorList>
            <person name="Frampton R.A."/>
            <person name="Taylor C."/>
            <person name="Holguin Moreno A.V."/>
            <person name="Visnovsky S.B."/>
            <person name="Petty N.K."/>
            <person name="Pitman A.R."/>
            <person name="Fineran P.C."/>
        </authorList>
    </citation>
    <scope>NUCLEOTIDE SEQUENCE [LARGE SCALE GENOMIC DNA]</scope>
</reference>
<evidence type="ECO:0000313" key="2">
    <source>
        <dbReference type="Proteomes" id="UP000226303"/>
    </source>
</evidence>
<sequence length="89" mass="10122">MKQFYVQTGKAGEAMSTVAVESKHAPMRHHKLGLMWSASGYGKRIPSEWLVKFNGKWRRVYVICYSNSGTAYIGRHGTDSFMIVSEYDV</sequence>
<accession>A0A0G2T5T5</accession>
<dbReference type="Proteomes" id="UP000226303">
    <property type="component" value="Segment"/>
</dbReference>
<dbReference type="EMBL" id="KR091952">
    <property type="protein sequence ID" value="AKG94343.1"/>
    <property type="molecule type" value="Genomic_DNA"/>
</dbReference>
<gene>
    <name evidence="1" type="ORF">VO98_005</name>
</gene>